<organism evidence="7 8">
    <name type="scientific">Paracoccus caeni</name>
    <dbReference type="NCBI Taxonomy" id="657651"/>
    <lineage>
        <taxon>Bacteria</taxon>
        <taxon>Pseudomonadati</taxon>
        <taxon>Pseudomonadota</taxon>
        <taxon>Alphaproteobacteria</taxon>
        <taxon>Rhodobacterales</taxon>
        <taxon>Paracoccaceae</taxon>
        <taxon>Paracoccus</taxon>
    </lineage>
</organism>
<dbReference type="PANTHER" id="PTHR43776">
    <property type="entry name" value="TRANSPORT ATP-BINDING PROTEIN"/>
    <property type="match status" value="1"/>
</dbReference>
<feature type="domain" description="ABC transporter" evidence="6">
    <location>
        <begin position="277"/>
        <end position="517"/>
    </location>
</feature>
<dbReference type="PANTHER" id="PTHR43776:SF7">
    <property type="entry name" value="D,D-DIPEPTIDE TRANSPORT ATP-BINDING PROTEIN DDPF-RELATED"/>
    <property type="match status" value="1"/>
</dbReference>
<reference evidence="7" key="1">
    <citation type="submission" date="2021-01" db="EMBL/GenBank/DDBJ databases">
        <title>Paracoccus amoyensis sp. nov., isolated from the surface seawater along the coast of Xiamen Island, China.</title>
        <authorList>
            <person name="Lyu L."/>
        </authorList>
    </citation>
    <scope>NUCLEOTIDE SEQUENCE</scope>
    <source>
        <strain evidence="7">MJ17</strain>
    </source>
</reference>
<comment type="subcellular location">
    <subcellularLocation>
        <location evidence="1">Cell inner membrane</location>
        <topology evidence="1">Peripheral membrane protein</topology>
    </subcellularLocation>
</comment>
<sequence length="544" mass="59624">MADHLLEVCDLSVEFHTAAGTVKAVQNVNWHLDRGETLAILGESGSGKSVSASAVMNLIDMPPGKITSGRILLNGQDMLKMTAEERRRINGAKIAMIFQDPLAHLNPVYSVGWQIAEAVVTHGGPKDKAKARALDLLRRVGIPEPELAMGKYPHQFSGGQRQRLMIAMALACKPDILIADEPTTALDVTVQAQVLALLEELQAETGMGLLLITHDLGVVAEIADRVVVMNGGCIVETGNAAEVYRNPAHPYTRKLIDAAPGKGAMPEERDRSGAPLLEAVKLQKHYGAFHALKGVDLTIMPGETVAVVGESGSGKSTLARAILRLDDPDSGSILYRGQDLMTMHPRELFGLRRDLQMVFQDPTQSLNPRMTVFQLIAEAWVIHPDILPKREWKARVAELLEKVGMKPEHARRYPHQFSGGQRQRIAIARALAMQPKLIVCDEAVSALDVSIQAQVIKLLDGLRREFGLSYLFIAHDLPVVRDFADRVIVMKSGQIVEEGPVRQIFDNPVQPYTQALLAASLDPDPEVQAARRIAREELQQRIPA</sequence>
<evidence type="ECO:0000313" key="7">
    <source>
        <dbReference type="EMBL" id="MBK4216014.1"/>
    </source>
</evidence>
<proteinExistence type="inferred from homology"/>
<evidence type="ECO:0000256" key="5">
    <source>
        <dbReference type="ARBA" id="ARBA00022840"/>
    </source>
</evidence>
<evidence type="ECO:0000259" key="6">
    <source>
        <dbReference type="PROSITE" id="PS50893"/>
    </source>
</evidence>
<keyword evidence="5 7" id="KW-0067">ATP-binding</keyword>
<keyword evidence="8" id="KW-1185">Reference proteome</keyword>
<dbReference type="SUPFAM" id="SSF52540">
    <property type="entry name" value="P-loop containing nucleoside triphosphate hydrolases"/>
    <property type="match status" value="2"/>
</dbReference>
<dbReference type="Pfam" id="PF08352">
    <property type="entry name" value="oligo_HPY"/>
    <property type="match status" value="2"/>
</dbReference>
<evidence type="ECO:0000256" key="4">
    <source>
        <dbReference type="ARBA" id="ARBA00022741"/>
    </source>
</evidence>
<comment type="similarity">
    <text evidence="2">Belongs to the ABC transporter superfamily.</text>
</comment>
<dbReference type="NCBIfam" id="NF007739">
    <property type="entry name" value="PRK10419.1"/>
    <property type="match status" value="2"/>
</dbReference>
<dbReference type="GO" id="GO:0005524">
    <property type="term" value="F:ATP binding"/>
    <property type="evidence" value="ECO:0007669"/>
    <property type="project" value="UniProtKB-KW"/>
</dbReference>
<accession>A0A934W0Q4</accession>
<dbReference type="RefSeq" id="WP_200685503.1">
    <property type="nucleotide sequence ID" value="NZ_JAEPRQ010000002.1"/>
</dbReference>
<dbReference type="InterPro" id="IPR003439">
    <property type="entry name" value="ABC_transporter-like_ATP-bd"/>
</dbReference>
<evidence type="ECO:0000256" key="1">
    <source>
        <dbReference type="ARBA" id="ARBA00004417"/>
    </source>
</evidence>
<dbReference type="GO" id="GO:0005886">
    <property type="term" value="C:plasma membrane"/>
    <property type="evidence" value="ECO:0007669"/>
    <property type="project" value="UniProtKB-SubCell"/>
</dbReference>
<dbReference type="Proteomes" id="UP000640485">
    <property type="component" value="Unassembled WGS sequence"/>
</dbReference>
<dbReference type="InterPro" id="IPR017871">
    <property type="entry name" value="ABC_transporter-like_CS"/>
</dbReference>
<evidence type="ECO:0000256" key="2">
    <source>
        <dbReference type="ARBA" id="ARBA00005417"/>
    </source>
</evidence>
<protein>
    <submittedName>
        <fullName evidence="7">ABC transporter ATP-binding protein</fullName>
    </submittedName>
</protein>
<gene>
    <name evidence="7" type="ORF">JJJ17_08765</name>
</gene>
<dbReference type="InterPro" id="IPR027417">
    <property type="entry name" value="P-loop_NTPase"/>
</dbReference>
<dbReference type="GO" id="GO:0055085">
    <property type="term" value="P:transmembrane transport"/>
    <property type="evidence" value="ECO:0007669"/>
    <property type="project" value="UniProtKB-ARBA"/>
</dbReference>
<evidence type="ECO:0000313" key="8">
    <source>
        <dbReference type="Proteomes" id="UP000640485"/>
    </source>
</evidence>
<keyword evidence="3" id="KW-0813">Transport</keyword>
<dbReference type="EMBL" id="JAEPRQ010000002">
    <property type="protein sequence ID" value="MBK4216014.1"/>
    <property type="molecule type" value="Genomic_DNA"/>
</dbReference>
<dbReference type="CDD" id="cd03257">
    <property type="entry name" value="ABC_NikE_OppD_transporters"/>
    <property type="match status" value="2"/>
</dbReference>
<dbReference type="InterPro" id="IPR050319">
    <property type="entry name" value="ABC_transp_ATP-bind"/>
</dbReference>
<dbReference type="AlphaFoldDB" id="A0A934W0Q4"/>
<dbReference type="GO" id="GO:0016887">
    <property type="term" value="F:ATP hydrolysis activity"/>
    <property type="evidence" value="ECO:0007669"/>
    <property type="project" value="InterPro"/>
</dbReference>
<dbReference type="PROSITE" id="PS50893">
    <property type="entry name" value="ABC_TRANSPORTER_2"/>
    <property type="match status" value="2"/>
</dbReference>
<dbReference type="InterPro" id="IPR013563">
    <property type="entry name" value="Oligopep_ABC_C"/>
</dbReference>
<dbReference type="FunFam" id="3.40.50.300:FF:000016">
    <property type="entry name" value="Oligopeptide ABC transporter ATP-binding component"/>
    <property type="match status" value="2"/>
</dbReference>
<evidence type="ECO:0000256" key="3">
    <source>
        <dbReference type="ARBA" id="ARBA00022448"/>
    </source>
</evidence>
<dbReference type="GO" id="GO:0015833">
    <property type="term" value="P:peptide transport"/>
    <property type="evidence" value="ECO:0007669"/>
    <property type="project" value="InterPro"/>
</dbReference>
<dbReference type="InterPro" id="IPR003593">
    <property type="entry name" value="AAA+_ATPase"/>
</dbReference>
<comment type="caution">
    <text evidence="7">The sequence shown here is derived from an EMBL/GenBank/DDBJ whole genome shotgun (WGS) entry which is preliminary data.</text>
</comment>
<keyword evidence="4" id="KW-0547">Nucleotide-binding</keyword>
<dbReference type="PROSITE" id="PS00211">
    <property type="entry name" value="ABC_TRANSPORTER_1"/>
    <property type="match status" value="2"/>
</dbReference>
<dbReference type="Gene3D" id="3.40.50.300">
    <property type="entry name" value="P-loop containing nucleotide triphosphate hydrolases"/>
    <property type="match status" value="2"/>
</dbReference>
<feature type="domain" description="ABC transporter" evidence="6">
    <location>
        <begin position="6"/>
        <end position="256"/>
    </location>
</feature>
<dbReference type="Pfam" id="PF00005">
    <property type="entry name" value="ABC_tran"/>
    <property type="match status" value="2"/>
</dbReference>
<dbReference type="NCBIfam" id="NF008453">
    <property type="entry name" value="PRK11308.1"/>
    <property type="match status" value="2"/>
</dbReference>
<name>A0A934W0Q4_9RHOB</name>
<dbReference type="SMART" id="SM00382">
    <property type="entry name" value="AAA"/>
    <property type="match status" value="2"/>
</dbReference>